<gene>
    <name evidence="10" type="ORF">G6034_05130</name>
</gene>
<dbReference type="PROSITE" id="PS50928">
    <property type="entry name" value="ABC_TM1"/>
    <property type="match status" value="1"/>
</dbReference>
<feature type="transmembrane region" description="Helical" evidence="8">
    <location>
        <begin position="90"/>
        <end position="114"/>
    </location>
</feature>
<dbReference type="GO" id="GO:0055085">
    <property type="term" value="P:transmembrane transport"/>
    <property type="evidence" value="ECO:0007669"/>
    <property type="project" value="InterPro"/>
</dbReference>
<dbReference type="EMBL" id="JAAMFM010000004">
    <property type="protein sequence ID" value="NVM94299.1"/>
    <property type="molecule type" value="Genomic_DNA"/>
</dbReference>
<dbReference type="AlphaFoldDB" id="A0A7Y7LYS1"/>
<evidence type="ECO:0000256" key="7">
    <source>
        <dbReference type="ARBA" id="ARBA00023136"/>
    </source>
</evidence>
<organism evidence="10 11">
    <name type="scientific">Arthrobacter wenxiniae</name>
    <dbReference type="NCBI Taxonomy" id="2713570"/>
    <lineage>
        <taxon>Bacteria</taxon>
        <taxon>Bacillati</taxon>
        <taxon>Actinomycetota</taxon>
        <taxon>Actinomycetes</taxon>
        <taxon>Micrococcales</taxon>
        <taxon>Micrococcaceae</taxon>
        <taxon>Arthrobacter</taxon>
    </lineage>
</organism>
<dbReference type="CDD" id="cd06261">
    <property type="entry name" value="TM_PBP2"/>
    <property type="match status" value="1"/>
</dbReference>
<keyword evidence="5 8" id="KW-0812">Transmembrane</keyword>
<keyword evidence="3 8" id="KW-0813">Transport</keyword>
<comment type="caution">
    <text evidence="10">The sequence shown here is derived from an EMBL/GenBank/DDBJ whole genome shotgun (WGS) entry which is preliminary data.</text>
</comment>
<dbReference type="Pfam" id="PF00528">
    <property type="entry name" value="BPD_transp_1"/>
    <property type="match status" value="1"/>
</dbReference>
<comment type="similarity">
    <text evidence="2">Belongs to the binding-protein-dependent transport system permease family. CysTW subfamily.</text>
</comment>
<feature type="transmembrane region" description="Helical" evidence="8">
    <location>
        <begin position="134"/>
        <end position="161"/>
    </location>
</feature>
<evidence type="ECO:0000259" key="9">
    <source>
        <dbReference type="PROSITE" id="PS50928"/>
    </source>
</evidence>
<sequence length="268" mass="28340">MAPMMLLFLAGFVAPLFFVLRFSFDHFDASAGQSGAFTAEQFIAVFTTPLYGDLIVRTLGLAFATTAISALIGYPLALAITRGPGFLRGALMAIVMVPMLTSVVVKTFGWSVLLSSDGFLQSSLDAIGLASVKLLFTPIGIVIGLVHTYFPFMVLSLVTAVGAIDRRTEEAAESLGSTRSRIFFRITLPQSLDGLAAGSALTFVTSMSALVTPQILGGGKVSTIVTVIYQQATSAQNWPLASALGVVLLGITLVILVLQAWAVRRATR</sequence>
<dbReference type="PANTHER" id="PTHR42929">
    <property type="entry name" value="INNER MEMBRANE ABC TRANSPORTER PERMEASE PROTEIN YDCU-RELATED-RELATED"/>
    <property type="match status" value="1"/>
</dbReference>
<name>A0A7Y7LYS1_9MICC</name>
<accession>A0A7Y7LYS1</accession>
<evidence type="ECO:0000256" key="8">
    <source>
        <dbReference type="RuleBase" id="RU363032"/>
    </source>
</evidence>
<dbReference type="Gene3D" id="1.10.3720.10">
    <property type="entry name" value="MetI-like"/>
    <property type="match status" value="1"/>
</dbReference>
<evidence type="ECO:0000256" key="2">
    <source>
        <dbReference type="ARBA" id="ARBA00007069"/>
    </source>
</evidence>
<dbReference type="InterPro" id="IPR000515">
    <property type="entry name" value="MetI-like"/>
</dbReference>
<keyword evidence="7 8" id="KW-0472">Membrane</keyword>
<dbReference type="SUPFAM" id="SSF161098">
    <property type="entry name" value="MetI-like"/>
    <property type="match status" value="1"/>
</dbReference>
<evidence type="ECO:0000256" key="4">
    <source>
        <dbReference type="ARBA" id="ARBA00022475"/>
    </source>
</evidence>
<evidence type="ECO:0000256" key="3">
    <source>
        <dbReference type="ARBA" id="ARBA00022448"/>
    </source>
</evidence>
<comment type="subcellular location">
    <subcellularLocation>
        <location evidence="1 8">Cell membrane</location>
        <topology evidence="1 8">Multi-pass membrane protein</topology>
    </subcellularLocation>
</comment>
<evidence type="ECO:0000256" key="1">
    <source>
        <dbReference type="ARBA" id="ARBA00004651"/>
    </source>
</evidence>
<dbReference type="RefSeq" id="WP_176634012.1">
    <property type="nucleotide sequence ID" value="NZ_JAAMFM010000004.1"/>
</dbReference>
<evidence type="ECO:0000256" key="6">
    <source>
        <dbReference type="ARBA" id="ARBA00022989"/>
    </source>
</evidence>
<keyword evidence="4" id="KW-1003">Cell membrane</keyword>
<dbReference type="GO" id="GO:0005886">
    <property type="term" value="C:plasma membrane"/>
    <property type="evidence" value="ECO:0007669"/>
    <property type="project" value="UniProtKB-SubCell"/>
</dbReference>
<dbReference type="InterPro" id="IPR035906">
    <property type="entry name" value="MetI-like_sf"/>
</dbReference>
<evidence type="ECO:0000313" key="10">
    <source>
        <dbReference type="EMBL" id="NVM94299.1"/>
    </source>
</evidence>
<feature type="transmembrane region" description="Helical" evidence="8">
    <location>
        <begin position="54"/>
        <end position="78"/>
    </location>
</feature>
<reference evidence="10 11" key="1">
    <citation type="submission" date="2020-02" db="EMBL/GenBank/DDBJ databases">
        <title>Genome sequence of strain AETb3-4.</title>
        <authorList>
            <person name="Gao J."/>
            <person name="Zhang X."/>
        </authorList>
    </citation>
    <scope>NUCLEOTIDE SEQUENCE [LARGE SCALE GENOMIC DNA]</scope>
    <source>
        <strain evidence="10 11">AETb3-4</strain>
    </source>
</reference>
<dbReference type="PANTHER" id="PTHR42929:SF5">
    <property type="entry name" value="ABC TRANSPORTER PERMEASE PROTEIN"/>
    <property type="match status" value="1"/>
</dbReference>
<feature type="transmembrane region" description="Helical" evidence="8">
    <location>
        <begin position="240"/>
        <end position="263"/>
    </location>
</feature>
<proteinExistence type="inferred from homology"/>
<protein>
    <submittedName>
        <fullName evidence="10">ABC transporter permease</fullName>
    </submittedName>
</protein>
<feature type="domain" description="ABC transmembrane type-1" evidence="9">
    <location>
        <begin position="55"/>
        <end position="259"/>
    </location>
</feature>
<dbReference type="Proteomes" id="UP000543556">
    <property type="component" value="Unassembled WGS sequence"/>
</dbReference>
<keyword evidence="6 8" id="KW-1133">Transmembrane helix</keyword>
<evidence type="ECO:0000256" key="5">
    <source>
        <dbReference type="ARBA" id="ARBA00022692"/>
    </source>
</evidence>
<keyword evidence="11" id="KW-1185">Reference proteome</keyword>
<evidence type="ECO:0000313" key="11">
    <source>
        <dbReference type="Proteomes" id="UP000543556"/>
    </source>
</evidence>